<evidence type="ECO:0000313" key="3">
    <source>
        <dbReference type="Proteomes" id="UP000635477"/>
    </source>
</evidence>
<dbReference type="Proteomes" id="UP000635477">
    <property type="component" value="Unassembled WGS sequence"/>
</dbReference>
<comment type="caution">
    <text evidence="2">The sequence shown here is derived from an EMBL/GenBank/DDBJ whole genome shotgun (WGS) entry which is preliminary data.</text>
</comment>
<name>A0A8H4XPU4_9HYPO</name>
<dbReference type="EMBL" id="JABEYC010000020">
    <property type="protein sequence ID" value="KAF4984440.1"/>
    <property type="molecule type" value="Genomic_DNA"/>
</dbReference>
<sequence>MDQFPNLPPTPAPDPAVEPMDQTFRTIQWNGKNLDKHEHHNEPESTLAIQGREKVARWMTERIETFYCEILPSIPNSIYPIDNSGNFMHIYPLSKPHPETLPSPVTTYRASLMHSGPKPTLSPKDQHASDLDREKSFYELLTKAGGRPWYPVERLQEISDNPGAHQELLRFWKGDFPESKPDDWKVFERQWERWNKFRYFQVRARTPSPDLTEYFVQCHKILSKHFLPPFHLGDDPSDQDELSQWLEYLCFEDAEYKKYSWYTRYHKQYRESWEKLVDSKTLKRDETRDYAESAEFLATCDTERASLMQAVEAARSNVLLAERDRLNPTVRGPTAQRQLFESQAELDSAINAYDGFKRRKDAIDDFREATAAYREARRGARRHRILLRWAHEQVPLIEKELGLPASTKYCAKSENKKPLGSDSDWSEEEDTRDIASSPLSNRLQMPYGDRKKRVYGSNEGPVDTPPKRARHQDHEAPVQDTV</sequence>
<reference evidence="2" key="2">
    <citation type="submission" date="2020-05" db="EMBL/GenBank/DDBJ databases">
        <authorList>
            <person name="Kim H.-S."/>
            <person name="Proctor R.H."/>
            <person name="Brown D.W."/>
        </authorList>
    </citation>
    <scope>NUCLEOTIDE SEQUENCE</scope>
    <source>
        <strain evidence="2">NRRL 22465</strain>
    </source>
</reference>
<dbReference type="AlphaFoldDB" id="A0A8H4XPU4"/>
<reference evidence="2" key="1">
    <citation type="journal article" date="2020" name="BMC Genomics">
        <title>Correction to: Identification and distribution of gene clusters required for synthesis of sphingolipid metabolism inhibitors in diverse species of the filamentous fungus Fusarium.</title>
        <authorList>
            <person name="Kim H.S."/>
            <person name="Lohmar J.M."/>
            <person name="Busman M."/>
            <person name="Brown D.W."/>
            <person name="Naumann T.A."/>
            <person name="Divon H.H."/>
            <person name="Lysoe E."/>
            <person name="Uhlig S."/>
            <person name="Proctor R.H."/>
        </authorList>
    </citation>
    <scope>NUCLEOTIDE SEQUENCE</scope>
    <source>
        <strain evidence="2">NRRL 22465</strain>
    </source>
</reference>
<gene>
    <name evidence="2" type="ORF">FZEAL_403</name>
</gene>
<keyword evidence="3" id="KW-1185">Reference proteome</keyword>
<evidence type="ECO:0000256" key="1">
    <source>
        <dbReference type="SAM" id="MobiDB-lite"/>
    </source>
</evidence>
<feature type="region of interest" description="Disordered" evidence="1">
    <location>
        <begin position="413"/>
        <end position="482"/>
    </location>
</feature>
<feature type="compositionally biased region" description="Basic and acidic residues" evidence="1">
    <location>
        <begin position="472"/>
        <end position="482"/>
    </location>
</feature>
<protein>
    <submittedName>
        <fullName evidence="2">Uncharacterized protein</fullName>
    </submittedName>
</protein>
<dbReference type="OrthoDB" id="5419928at2759"/>
<organism evidence="2 3">
    <name type="scientific">Fusarium zealandicum</name>
    <dbReference type="NCBI Taxonomy" id="1053134"/>
    <lineage>
        <taxon>Eukaryota</taxon>
        <taxon>Fungi</taxon>
        <taxon>Dikarya</taxon>
        <taxon>Ascomycota</taxon>
        <taxon>Pezizomycotina</taxon>
        <taxon>Sordariomycetes</taxon>
        <taxon>Hypocreomycetidae</taxon>
        <taxon>Hypocreales</taxon>
        <taxon>Nectriaceae</taxon>
        <taxon>Fusarium</taxon>
        <taxon>Fusarium staphyleae species complex</taxon>
    </lineage>
</organism>
<evidence type="ECO:0000313" key="2">
    <source>
        <dbReference type="EMBL" id="KAF4984440.1"/>
    </source>
</evidence>
<proteinExistence type="predicted"/>
<accession>A0A8H4XPU4</accession>